<evidence type="ECO:0008006" key="3">
    <source>
        <dbReference type="Google" id="ProtNLM"/>
    </source>
</evidence>
<name>K0YT79_9ACTO</name>
<reference evidence="1 2" key="1">
    <citation type="submission" date="2012-07" db="EMBL/GenBank/DDBJ databases">
        <title>The Genome Sequence of Actinomyces neuii subsp. anitratus BVS029A5.</title>
        <authorList>
            <consortium name="The Broad Institute Genome Sequencing Platform"/>
            <person name="Earl A."/>
            <person name="Ward D."/>
            <person name="Feldgarden M."/>
            <person name="Gevers D."/>
            <person name="Saerens B."/>
            <person name="Vaneechoutte M."/>
            <person name="Walker B."/>
            <person name="Young S.K."/>
            <person name="Zeng Q."/>
            <person name="Gargeya S."/>
            <person name="Fitzgerald M."/>
            <person name="Haas B."/>
            <person name="Abouelleil A."/>
            <person name="Alvarado L."/>
            <person name="Arachchi H.M."/>
            <person name="Berlin A."/>
            <person name="Chapman S.B."/>
            <person name="Goldberg J."/>
            <person name="Griggs A."/>
            <person name="Gujja S."/>
            <person name="Hansen M."/>
            <person name="Howarth C."/>
            <person name="Imamovic A."/>
            <person name="Larimer J."/>
            <person name="McCowen C."/>
            <person name="Montmayeur A."/>
            <person name="Murphy C."/>
            <person name="Neiman D."/>
            <person name="Pearson M."/>
            <person name="Priest M."/>
            <person name="Roberts A."/>
            <person name="Saif S."/>
            <person name="Shea T."/>
            <person name="Sisk P."/>
            <person name="Sykes S."/>
            <person name="Wortman J."/>
            <person name="Nusbaum C."/>
            <person name="Birren B."/>
        </authorList>
    </citation>
    <scope>NUCLEOTIDE SEQUENCE [LARGE SCALE GENOMIC DNA]</scope>
    <source>
        <strain evidence="1 2">BVS029A5</strain>
    </source>
</reference>
<evidence type="ECO:0000313" key="1">
    <source>
        <dbReference type="EMBL" id="EJZ86811.1"/>
    </source>
</evidence>
<comment type="caution">
    <text evidence="1">The sequence shown here is derived from an EMBL/GenBank/DDBJ whole genome shotgun (WGS) entry which is preliminary data.</text>
</comment>
<protein>
    <recommendedName>
        <fullName evidence="3">DUF559 domain-containing protein</fullName>
    </recommendedName>
</protein>
<dbReference type="PATRIC" id="fig|888439.3.peg.1193"/>
<dbReference type="Gene3D" id="3.40.960.10">
    <property type="entry name" value="VSR Endonuclease"/>
    <property type="match status" value="1"/>
</dbReference>
<organism evidence="1 2">
    <name type="scientific">Winkia neuii BV029A5</name>
    <dbReference type="NCBI Taxonomy" id="888439"/>
    <lineage>
        <taxon>Bacteria</taxon>
        <taxon>Bacillati</taxon>
        <taxon>Actinomycetota</taxon>
        <taxon>Actinomycetes</taxon>
        <taxon>Actinomycetales</taxon>
        <taxon>Actinomycetaceae</taxon>
        <taxon>Winkia</taxon>
    </lineage>
</organism>
<dbReference type="Proteomes" id="UP000006075">
    <property type="component" value="Unassembled WGS sequence"/>
</dbReference>
<sequence>MLPELLRKSSVSRRALSKSIETGSIVDAGRSFCFRIPPGLRRWQLRNFVALGRMLAIQARSKKELVFIGKAAALLHELPVFGSLPHIDFSSGLSTHLVLPGGRAVSEGGDSIVFGSALARGHRRRPKATTKLEGSLCASSLQETCAQAAMNASGAQALAILDAALRTYIPQSVLRTRNVDGYAAIARQSIFEILNRNASTRGIRGARELLAIASPLCESPAESLAHYSAYLSGLEYVLQHKVWAVQKHFYLDLYFPKYGVAIEIDGFGKYVDLSKRTTQQTIDAEHSRQNLIQSGGIKVIRTNWNDLQDSNANARYFLQLCKQSGRPLRHTYTRATRALEHSW</sequence>
<accession>K0YT79</accession>
<keyword evidence="2" id="KW-1185">Reference proteome</keyword>
<gene>
    <name evidence="1" type="ORF">HMPREF9240_01185</name>
</gene>
<dbReference type="EMBL" id="AGWP01000005">
    <property type="protein sequence ID" value="EJZ86811.1"/>
    <property type="molecule type" value="Genomic_DNA"/>
</dbReference>
<dbReference type="eggNOG" id="COG5340">
    <property type="taxonomic scope" value="Bacteria"/>
</dbReference>
<dbReference type="AlphaFoldDB" id="K0YT79"/>
<dbReference type="HOGENOM" id="CLU_808065_0_0_11"/>
<evidence type="ECO:0000313" key="2">
    <source>
        <dbReference type="Proteomes" id="UP000006075"/>
    </source>
</evidence>
<proteinExistence type="predicted"/>